<keyword evidence="3" id="KW-1185">Reference proteome</keyword>
<evidence type="ECO:0000313" key="3">
    <source>
        <dbReference type="Proteomes" id="UP001457282"/>
    </source>
</evidence>
<sequence length="113" mass="12412">MSVERKPALRRIIQLQQELPGKSGTCLYLYVNTRKSILGSQTLESLLLCLKVISEVSIVQCVHCEYMDTFPISAYAALALHASLQDVSSNKNDTTDSAGSTLEASDISPYPKF</sequence>
<evidence type="ECO:0000313" key="2">
    <source>
        <dbReference type="EMBL" id="KAK9923353.1"/>
    </source>
</evidence>
<dbReference type="Proteomes" id="UP001457282">
    <property type="component" value="Unassembled WGS sequence"/>
</dbReference>
<gene>
    <name evidence="2" type="ORF">M0R45_031777</name>
</gene>
<organism evidence="2 3">
    <name type="scientific">Rubus argutus</name>
    <name type="common">Southern blackberry</name>
    <dbReference type="NCBI Taxonomy" id="59490"/>
    <lineage>
        <taxon>Eukaryota</taxon>
        <taxon>Viridiplantae</taxon>
        <taxon>Streptophyta</taxon>
        <taxon>Embryophyta</taxon>
        <taxon>Tracheophyta</taxon>
        <taxon>Spermatophyta</taxon>
        <taxon>Magnoliopsida</taxon>
        <taxon>eudicotyledons</taxon>
        <taxon>Gunneridae</taxon>
        <taxon>Pentapetalae</taxon>
        <taxon>rosids</taxon>
        <taxon>fabids</taxon>
        <taxon>Rosales</taxon>
        <taxon>Rosaceae</taxon>
        <taxon>Rosoideae</taxon>
        <taxon>Rosoideae incertae sedis</taxon>
        <taxon>Rubus</taxon>
    </lineage>
</organism>
<feature type="compositionally biased region" description="Polar residues" evidence="1">
    <location>
        <begin position="87"/>
        <end position="103"/>
    </location>
</feature>
<dbReference type="AlphaFoldDB" id="A0AAW1WIA1"/>
<evidence type="ECO:0008006" key="4">
    <source>
        <dbReference type="Google" id="ProtNLM"/>
    </source>
</evidence>
<protein>
    <recommendedName>
        <fullName evidence="4">Cyclin C-terminal domain-containing protein</fullName>
    </recommendedName>
</protein>
<comment type="caution">
    <text evidence="2">The sequence shown here is derived from an EMBL/GenBank/DDBJ whole genome shotgun (WGS) entry which is preliminary data.</text>
</comment>
<name>A0AAW1WIA1_RUBAR</name>
<reference evidence="2 3" key="1">
    <citation type="journal article" date="2023" name="G3 (Bethesda)">
        <title>A chromosome-length genome assembly and annotation of blackberry (Rubus argutus, cv. 'Hillquist').</title>
        <authorList>
            <person name="Bruna T."/>
            <person name="Aryal R."/>
            <person name="Dudchenko O."/>
            <person name="Sargent D.J."/>
            <person name="Mead D."/>
            <person name="Buti M."/>
            <person name="Cavallini A."/>
            <person name="Hytonen T."/>
            <person name="Andres J."/>
            <person name="Pham M."/>
            <person name="Weisz D."/>
            <person name="Mascagni F."/>
            <person name="Usai G."/>
            <person name="Natali L."/>
            <person name="Bassil N."/>
            <person name="Fernandez G.E."/>
            <person name="Lomsadze A."/>
            <person name="Armour M."/>
            <person name="Olukolu B."/>
            <person name="Poorten T."/>
            <person name="Britton C."/>
            <person name="Davik J."/>
            <person name="Ashrafi H."/>
            <person name="Aiden E.L."/>
            <person name="Borodovsky M."/>
            <person name="Worthington M."/>
        </authorList>
    </citation>
    <scope>NUCLEOTIDE SEQUENCE [LARGE SCALE GENOMIC DNA]</scope>
    <source>
        <strain evidence="2">PI 553951</strain>
    </source>
</reference>
<evidence type="ECO:0000256" key="1">
    <source>
        <dbReference type="SAM" id="MobiDB-lite"/>
    </source>
</evidence>
<dbReference type="EMBL" id="JBEDUW010000006">
    <property type="protein sequence ID" value="KAK9923353.1"/>
    <property type="molecule type" value="Genomic_DNA"/>
</dbReference>
<accession>A0AAW1WIA1</accession>
<feature type="region of interest" description="Disordered" evidence="1">
    <location>
        <begin position="87"/>
        <end position="113"/>
    </location>
</feature>
<proteinExistence type="predicted"/>